<dbReference type="EMBL" id="JACERK010000003">
    <property type="protein sequence ID" value="MBA5232213.1"/>
    <property type="molecule type" value="Genomic_DNA"/>
</dbReference>
<feature type="transmembrane region" description="Helical" evidence="1">
    <location>
        <begin position="5"/>
        <end position="25"/>
    </location>
</feature>
<organism evidence="2 3">
    <name type="scientific">Pectobacterium aroidearum</name>
    <dbReference type="NCBI Taxonomy" id="1201031"/>
    <lineage>
        <taxon>Bacteria</taxon>
        <taxon>Pseudomonadati</taxon>
        <taxon>Pseudomonadota</taxon>
        <taxon>Gammaproteobacteria</taxon>
        <taxon>Enterobacterales</taxon>
        <taxon>Pectobacteriaceae</taxon>
        <taxon>Pectobacterium</taxon>
    </lineage>
</organism>
<feature type="transmembrane region" description="Helical" evidence="1">
    <location>
        <begin position="101"/>
        <end position="120"/>
    </location>
</feature>
<dbReference type="RefSeq" id="WP_181829274.1">
    <property type="nucleotide sequence ID" value="NZ_CP104757.1"/>
</dbReference>
<keyword evidence="1" id="KW-0812">Transmembrane</keyword>
<keyword evidence="1" id="KW-1133">Transmembrane helix</keyword>
<gene>
    <name evidence="2" type="ORF">H2Y56_08800</name>
</gene>
<sequence>MNGLLFWACILSTIVSIPLLLIAIFQPINSALWLFSPLLAPIIILVSIIITINKEICDLIKSCNDSVLFLISAVTTALLIYKTIELQSNDIFNLLMHNRTGYIMVCFYSILFIIKASIAMRESYENYLKAFKKQSIFLA</sequence>
<feature type="transmembrane region" description="Helical" evidence="1">
    <location>
        <begin position="64"/>
        <end position="81"/>
    </location>
</feature>
<reference evidence="2 3" key="1">
    <citation type="submission" date="2020-07" db="EMBL/GenBank/DDBJ databases">
        <title>Characterization of Pectobacterium aroidearum strains causing soft rot on Amorphophallus konjac.</title>
        <authorList>
            <person name="Xie H."/>
        </authorList>
    </citation>
    <scope>NUCLEOTIDE SEQUENCE [LARGE SCALE GENOMIC DNA]</scope>
    <source>
        <strain evidence="2 3">MY10</strain>
    </source>
</reference>
<evidence type="ECO:0000256" key="1">
    <source>
        <dbReference type="SAM" id="Phobius"/>
    </source>
</evidence>
<evidence type="ECO:0000313" key="2">
    <source>
        <dbReference type="EMBL" id="MBA5232213.1"/>
    </source>
</evidence>
<keyword evidence="3" id="KW-1185">Reference proteome</keyword>
<name>A0ABR5ZCA6_9GAMM</name>
<feature type="transmembrane region" description="Helical" evidence="1">
    <location>
        <begin position="31"/>
        <end position="52"/>
    </location>
</feature>
<evidence type="ECO:0000313" key="3">
    <source>
        <dbReference type="Proteomes" id="UP000530038"/>
    </source>
</evidence>
<dbReference type="Proteomes" id="UP000530038">
    <property type="component" value="Unassembled WGS sequence"/>
</dbReference>
<accession>A0ABR5ZCA6</accession>
<protein>
    <submittedName>
        <fullName evidence="2">Uncharacterized protein</fullName>
    </submittedName>
</protein>
<proteinExistence type="predicted"/>
<keyword evidence="1" id="KW-0472">Membrane</keyword>
<comment type="caution">
    <text evidence="2">The sequence shown here is derived from an EMBL/GenBank/DDBJ whole genome shotgun (WGS) entry which is preliminary data.</text>
</comment>